<feature type="compositionally biased region" description="Basic and acidic residues" evidence="1">
    <location>
        <begin position="211"/>
        <end position="231"/>
    </location>
</feature>
<evidence type="ECO:0000256" key="1">
    <source>
        <dbReference type="SAM" id="MobiDB-lite"/>
    </source>
</evidence>
<proteinExistence type="predicted"/>
<gene>
    <name evidence="3" type="ORF">E1298_43410</name>
</gene>
<dbReference type="Proteomes" id="UP000294513">
    <property type="component" value="Unassembled WGS sequence"/>
</dbReference>
<comment type="caution">
    <text evidence="3">The sequence shown here is derived from an EMBL/GenBank/DDBJ whole genome shotgun (WGS) entry which is preliminary data.</text>
</comment>
<evidence type="ECO:0000313" key="4">
    <source>
        <dbReference type="Proteomes" id="UP000294513"/>
    </source>
</evidence>
<feature type="transmembrane region" description="Helical" evidence="2">
    <location>
        <begin position="70"/>
        <end position="88"/>
    </location>
</feature>
<dbReference type="OrthoDB" id="3406005at2"/>
<organism evidence="3 4">
    <name type="scientific">Actinomadura rubrisoli</name>
    <dbReference type="NCBI Taxonomy" id="2530368"/>
    <lineage>
        <taxon>Bacteria</taxon>
        <taxon>Bacillati</taxon>
        <taxon>Actinomycetota</taxon>
        <taxon>Actinomycetes</taxon>
        <taxon>Streptosporangiales</taxon>
        <taxon>Thermomonosporaceae</taxon>
        <taxon>Actinomadura</taxon>
    </lineage>
</organism>
<feature type="transmembrane region" description="Helical" evidence="2">
    <location>
        <begin position="94"/>
        <end position="118"/>
    </location>
</feature>
<dbReference type="RefSeq" id="WP_131903221.1">
    <property type="nucleotide sequence ID" value="NZ_SMKU01000479.1"/>
</dbReference>
<keyword evidence="2" id="KW-0812">Transmembrane</keyword>
<evidence type="ECO:0000256" key="2">
    <source>
        <dbReference type="SAM" id="Phobius"/>
    </source>
</evidence>
<feature type="transmembrane region" description="Helical" evidence="2">
    <location>
        <begin position="31"/>
        <end position="50"/>
    </location>
</feature>
<dbReference type="EMBL" id="SMKU01000479">
    <property type="protein sequence ID" value="TDD63671.1"/>
    <property type="molecule type" value="Genomic_DNA"/>
</dbReference>
<dbReference type="AlphaFoldDB" id="A0A4R4ZWS3"/>
<name>A0A4R4ZWS3_9ACTN</name>
<protein>
    <recommendedName>
        <fullName evidence="5">DUF2637 domain-containing protein</fullName>
    </recommendedName>
</protein>
<keyword evidence="2" id="KW-1133">Transmembrane helix</keyword>
<sequence length="298" mass="31484">MPLLVGFGIWSTTGAQQGAARIMHVDSHSPVWWALWGLEALLIGTVCWIIVVRARLAGAGGELSRQAEKIGVGCLTTSILLNLVAAVPTGHVSVWAVMGAMFAHALGPVGAAVTAHLIGVIDRSINMADPWHGKDGQAMPRLAEMDLRNAESALAEHGTAVPPPGASDSAEEGGAESAGVVPVMAWPLASGQRRTLSVIARPTSVRTTAEGGEKRPRIGDDRPQERKSEAPRKRRPNKGVRVPESAKPAAPRALTDEQQCERMVAAIDRGELPEDASIRQVQSALGLGFARAKKVKEL</sequence>
<keyword evidence="2" id="KW-0472">Membrane</keyword>
<feature type="region of interest" description="Disordered" evidence="1">
    <location>
        <begin position="154"/>
        <end position="177"/>
    </location>
</feature>
<accession>A0A4R4ZWS3</accession>
<evidence type="ECO:0000313" key="3">
    <source>
        <dbReference type="EMBL" id="TDD63671.1"/>
    </source>
</evidence>
<keyword evidence="4" id="KW-1185">Reference proteome</keyword>
<evidence type="ECO:0008006" key="5">
    <source>
        <dbReference type="Google" id="ProtNLM"/>
    </source>
</evidence>
<reference evidence="3 4" key="1">
    <citation type="submission" date="2019-03" db="EMBL/GenBank/DDBJ databases">
        <title>Draft genome sequences of novel Actinobacteria.</title>
        <authorList>
            <person name="Sahin N."/>
            <person name="Ay H."/>
            <person name="Saygin H."/>
        </authorList>
    </citation>
    <scope>NUCLEOTIDE SEQUENCE [LARGE SCALE GENOMIC DNA]</scope>
    <source>
        <strain evidence="3 4">H3C3</strain>
    </source>
</reference>
<feature type="region of interest" description="Disordered" evidence="1">
    <location>
        <begin position="199"/>
        <end position="257"/>
    </location>
</feature>